<name>A0A0A8L0W5_9SACH</name>
<dbReference type="EMBL" id="CCBQ010000004">
    <property type="protein sequence ID" value="CDO91839.1"/>
    <property type="molecule type" value="Genomic_DNA"/>
</dbReference>
<dbReference type="Proteomes" id="UP000031516">
    <property type="component" value="Unassembled WGS sequence"/>
</dbReference>
<dbReference type="PANTHER" id="PTHR35519:SF2">
    <property type="entry name" value="PH DOMAIN PROTEIN"/>
    <property type="match status" value="1"/>
</dbReference>
<sequence>MVFYSFIIRKISNKVFGDIKVGEGEDPYFEEVTFVKRSFWTGSSQVIHKKQAKAIPEYIPFSDRQVLQKVRKRAYRLDMMFKVFGVRIGWLGIIGLLPVIGDIVCLFLSWTVYNEARKIQGGLPVPLQAELLGNICVDFLLGLIPIVGDIVGIAYKANSRNTLVLEQHLRKKYGPVSTAVGLNSVNAPLDPLDPTAAKALKST</sequence>
<organism evidence="2 3">
    <name type="scientific">Kluyveromyces dobzhanskii CBS 2104</name>
    <dbReference type="NCBI Taxonomy" id="1427455"/>
    <lineage>
        <taxon>Eukaryota</taxon>
        <taxon>Fungi</taxon>
        <taxon>Dikarya</taxon>
        <taxon>Ascomycota</taxon>
        <taxon>Saccharomycotina</taxon>
        <taxon>Saccharomycetes</taxon>
        <taxon>Saccharomycetales</taxon>
        <taxon>Saccharomycetaceae</taxon>
        <taxon>Kluyveromyces</taxon>
    </lineage>
</organism>
<dbReference type="PANTHER" id="PTHR35519">
    <property type="entry name" value="MEMBRANE PROTEINS"/>
    <property type="match status" value="1"/>
</dbReference>
<evidence type="ECO:0000256" key="1">
    <source>
        <dbReference type="SAM" id="Phobius"/>
    </source>
</evidence>
<proteinExistence type="predicted"/>
<protein>
    <submittedName>
        <fullName evidence="2">WGS project CCBQ000000000 data, contig 00107</fullName>
    </submittedName>
</protein>
<accession>A0A0A8L0W5</accession>
<dbReference type="Pfam" id="PF13430">
    <property type="entry name" value="DUF4112"/>
    <property type="match status" value="1"/>
</dbReference>
<feature type="transmembrane region" description="Helical" evidence="1">
    <location>
        <begin position="131"/>
        <end position="155"/>
    </location>
</feature>
<dbReference type="AlphaFoldDB" id="A0A0A8L0W5"/>
<dbReference type="OrthoDB" id="2103474at2759"/>
<keyword evidence="1" id="KW-0812">Transmembrane</keyword>
<gene>
    <name evidence="2" type="ORF">KLDO_g172</name>
</gene>
<keyword evidence="1" id="KW-1133">Transmembrane helix</keyword>
<keyword evidence="1" id="KW-0472">Membrane</keyword>
<reference evidence="2 3" key="1">
    <citation type="submission" date="2014-03" db="EMBL/GenBank/DDBJ databases">
        <title>The genome of Kluyveromyces dobzhanskii.</title>
        <authorList>
            <person name="Nystedt B."/>
            <person name="Astrom S."/>
        </authorList>
    </citation>
    <scope>NUCLEOTIDE SEQUENCE [LARGE SCALE GENOMIC DNA]</scope>
    <source>
        <strain evidence="2 3">CBS 2104</strain>
    </source>
</reference>
<comment type="caution">
    <text evidence="2">The sequence shown here is derived from an EMBL/GenBank/DDBJ whole genome shotgun (WGS) entry which is preliminary data.</text>
</comment>
<dbReference type="InterPro" id="IPR025187">
    <property type="entry name" value="DUF4112"/>
</dbReference>
<feature type="transmembrane region" description="Helical" evidence="1">
    <location>
        <begin position="88"/>
        <end position="111"/>
    </location>
</feature>
<keyword evidence="3" id="KW-1185">Reference proteome</keyword>
<evidence type="ECO:0000313" key="2">
    <source>
        <dbReference type="EMBL" id="CDO91839.1"/>
    </source>
</evidence>
<evidence type="ECO:0000313" key="3">
    <source>
        <dbReference type="Proteomes" id="UP000031516"/>
    </source>
</evidence>